<evidence type="ECO:0000313" key="1">
    <source>
        <dbReference type="EMBL" id="OXA49457.1"/>
    </source>
</evidence>
<accession>A0A226DXM4</accession>
<dbReference type="AlphaFoldDB" id="A0A226DXM4"/>
<dbReference type="EMBL" id="LNIX01000010">
    <property type="protein sequence ID" value="OXA49457.1"/>
    <property type="molecule type" value="Genomic_DNA"/>
</dbReference>
<reference evidence="1 2" key="1">
    <citation type="submission" date="2015-12" db="EMBL/GenBank/DDBJ databases">
        <title>The genome of Folsomia candida.</title>
        <authorList>
            <person name="Faddeeva A."/>
            <person name="Derks M.F."/>
            <person name="Anvar Y."/>
            <person name="Smit S."/>
            <person name="Van Straalen N."/>
            <person name="Roelofs D."/>
        </authorList>
    </citation>
    <scope>NUCLEOTIDE SEQUENCE [LARGE SCALE GENOMIC DNA]</scope>
    <source>
        <strain evidence="1 2">VU population</strain>
        <tissue evidence="1">Whole body</tissue>
    </source>
</reference>
<dbReference type="Proteomes" id="UP000198287">
    <property type="component" value="Unassembled WGS sequence"/>
</dbReference>
<keyword evidence="2" id="KW-1185">Reference proteome</keyword>
<proteinExistence type="predicted"/>
<gene>
    <name evidence="1" type="ORF">Fcan01_15966</name>
</gene>
<evidence type="ECO:0000313" key="2">
    <source>
        <dbReference type="Proteomes" id="UP000198287"/>
    </source>
</evidence>
<organism evidence="1 2">
    <name type="scientific">Folsomia candida</name>
    <name type="common">Springtail</name>
    <dbReference type="NCBI Taxonomy" id="158441"/>
    <lineage>
        <taxon>Eukaryota</taxon>
        <taxon>Metazoa</taxon>
        <taxon>Ecdysozoa</taxon>
        <taxon>Arthropoda</taxon>
        <taxon>Hexapoda</taxon>
        <taxon>Collembola</taxon>
        <taxon>Entomobryomorpha</taxon>
        <taxon>Isotomoidea</taxon>
        <taxon>Isotomidae</taxon>
        <taxon>Proisotominae</taxon>
        <taxon>Folsomia</taxon>
    </lineage>
</organism>
<comment type="caution">
    <text evidence="1">The sequence shown here is derived from an EMBL/GenBank/DDBJ whole genome shotgun (WGS) entry which is preliminary data.</text>
</comment>
<sequence length="165" mass="18780">MLPIFPILGQVLAAIALWPVFAFITVINELLRLLVSLALLFSRVSLDPDGFDNIFYIQHLSNRVVVAALYSNQCLTSADLGHDYDKFRECIFNKRDAKGGLVYGKLRRTAVTRFGYGCHRNDAEHFQLANHVKFYSETTPRNGDFFTEDEFSSIICKVHTTQVKD</sequence>
<name>A0A226DXM4_FOLCA</name>
<protein>
    <submittedName>
        <fullName evidence="1">Uncharacterized protein</fullName>
    </submittedName>
</protein>